<proteinExistence type="predicted"/>
<name>A0ABU0TC22_9ACTN</name>
<gene>
    <name evidence="1" type="ORF">QF035_010897</name>
</gene>
<reference evidence="1 2" key="1">
    <citation type="submission" date="2023-07" db="EMBL/GenBank/DDBJ databases">
        <title>Comparative genomics of wheat-associated soil bacteria to identify genetic determinants of phenazine resistance.</title>
        <authorList>
            <person name="Mouncey N."/>
        </authorList>
    </citation>
    <scope>NUCLEOTIDE SEQUENCE [LARGE SCALE GENOMIC DNA]</scope>
    <source>
        <strain evidence="1 2">V2I4</strain>
    </source>
</reference>
<accession>A0ABU0TC22</accession>
<dbReference type="EMBL" id="JAUSZI010000002">
    <property type="protein sequence ID" value="MDQ1033315.1"/>
    <property type="molecule type" value="Genomic_DNA"/>
</dbReference>
<comment type="caution">
    <text evidence="1">The sequence shown here is derived from an EMBL/GenBank/DDBJ whole genome shotgun (WGS) entry which is preliminary data.</text>
</comment>
<organism evidence="1 2">
    <name type="scientific">Streptomyces umbrinus</name>
    <dbReference type="NCBI Taxonomy" id="67370"/>
    <lineage>
        <taxon>Bacteria</taxon>
        <taxon>Bacillati</taxon>
        <taxon>Actinomycetota</taxon>
        <taxon>Actinomycetes</taxon>
        <taxon>Kitasatosporales</taxon>
        <taxon>Streptomycetaceae</taxon>
        <taxon>Streptomyces</taxon>
        <taxon>Streptomyces phaeochromogenes group</taxon>
    </lineage>
</organism>
<keyword evidence="2" id="KW-1185">Reference proteome</keyword>
<protein>
    <submittedName>
        <fullName evidence="1">Uncharacterized protein</fullName>
    </submittedName>
</protein>
<evidence type="ECO:0000313" key="2">
    <source>
        <dbReference type="Proteomes" id="UP001230328"/>
    </source>
</evidence>
<sequence length="43" mass="4415">MTTPAPLVAELDPSALTCSGDRVGHCAGYQPLCTSFGRVTGFS</sequence>
<dbReference type="RefSeq" id="WP_307530528.1">
    <property type="nucleotide sequence ID" value="NZ_JAUSZI010000002.1"/>
</dbReference>
<evidence type="ECO:0000313" key="1">
    <source>
        <dbReference type="EMBL" id="MDQ1033315.1"/>
    </source>
</evidence>
<dbReference type="Proteomes" id="UP001230328">
    <property type="component" value="Unassembled WGS sequence"/>
</dbReference>